<dbReference type="Proteomes" id="UP000177199">
    <property type="component" value="Unassembled WGS sequence"/>
</dbReference>
<reference evidence="1 2" key="1">
    <citation type="journal article" date="2016" name="Nat. Commun.">
        <title>Thousands of microbial genomes shed light on interconnected biogeochemical processes in an aquifer system.</title>
        <authorList>
            <person name="Anantharaman K."/>
            <person name="Brown C.T."/>
            <person name="Hug L.A."/>
            <person name="Sharon I."/>
            <person name="Castelle C.J."/>
            <person name="Probst A.J."/>
            <person name="Thomas B.C."/>
            <person name="Singh A."/>
            <person name="Wilkins M.J."/>
            <person name="Karaoz U."/>
            <person name="Brodie E.L."/>
            <person name="Williams K.H."/>
            <person name="Hubbard S.S."/>
            <person name="Banfield J.F."/>
        </authorList>
    </citation>
    <scope>NUCLEOTIDE SEQUENCE [LARGE SCALE GENOMIC DNA]</scope>
</reference>
<dbReference type="EMBL" id="MFZV01000054">
    <property type="protein sequence ID" value="OGK30001.1"/>
    <property type="molecule type" value="Genomic_DNA"/>
</dbReference>
<dbReference type="AlphaFoldDB" id="A0A1F7HFH7"/>
<name>A0A1F7HFH7_9BACT</name>
<comment type="caution">
    <text evidence="1">The sequence shown here is derived from an EMBL/GenBank/DDBJ whole genome shotgun (WGS) entry which is preliminary data.</text>
</comment>
<organism evidence="1 2">
    <name type="scientific">Candidatus Roizmanbacteria bacterium RIFCSPHIGHO2_12_FULL_33_9</name>
    <dbReference type="NCBI Taxonomy" id="1802045"/>
    <lineage>
        <taxon>Bacteria</taxon>
        <taxon>Candidatus Roizmaniibacteriota</taxon>
    </lineage>
</organism>
<dbReference type="SUPFAM" id="SSF53448">
    <property type="entry name" value="Nucleotide-diphospho-sugar transferases"/>
    <property type="match status" value="1"/>
</dbReference>
<protein>
    <recommendedName>
        <fullName evidence="3">Glycosyltransferase 2-like domain-containing protein</fullName>
    </recommendedName>
</protein>
<evidence type="ECO:0000313" key="1">
    <source>
        <dbReference type="EMBL" id="OGK30001.1"/>
    </source>
</evidence>
<gene>
    <name evidence="1" type="ORF">A3F29_03930</name>
</gene>
<dbReference type="InterPro" id="IPR029044">
    <property type="entry name" value="Nucleotide-diphossugar_trans"/>
</dbReference>
<evidence type="ECO:0000313" key="2">
    <source>
        <dbReference type="Proteomes" id="UP000177199"/>
    </source>
</evidence>
<evidence type="ECO:0008006" key="3">
    <source>
        <dbReference type="Google" id="ProtNLM"/>
    </source>
</evidence>
<proteinExistence type="predicted"/>
<accession>A0A1F7HFH7</accession>
<sequence length="242" mass="28427">MKPFWFDSLIKTYRADKTIGGVTGPTIMSKDGLNSRHLTKFIGEIQSNDNMLFRVIKGYLKIIYEDKMYEPSMFLKSGAFTLGSNYPKALKIKHLIDVDNLEACNWSCRRNLLLKIGGFDESYTKGLGEFHEADAARKINCLGYRLIFNPQVQLKHNVEQGKVQDARGESFWRIQNFVLFYFRFNRIKNFDQLFRFGMYLLFQNFYYLYNFLRTGQFDQLLAFPGTIIGLLRAVHIKKYYES</sequence>
<dbReference type="Gene3D" id="3.90.550.10">
    <property type="entry name" value="Spore Coat Polysaccharide Biosynthesis Protein SpsA, Chain A"/>
    <property type="match status" value="1"/>
</dbReference>